<dbReference type="InterPro" id="IPR011009">
    <property type="entry name" value="Kinase-like_dom_sf"/>
</dbReference>
<accession>A0A498JRV0</accession>
<feature type="transmembrane region" description="Helical" evidence="5">
    <location>
        <begin position="526"/>
        <end position="544"/>
    </location>
</feature>
<proteinExistence type="predicted"/>
<feature type="transmembrane region" description="Helical" evidence="5">
    <location>
        <begin position="430"/>
        <end position="450"/>
    </location>
</feature>
<evidence type="ECO:0000313" key="8">
    <source>
        <dbReference type="Proteomes" id="UP000290289"/>
    </source>
</evidence>
<feature type="domain" description="Protein kinase" evidence="6">
    <location>
        <begin position="51"/>
        <end position="327"/>
    </location>
</feature>
<dbReference type="Gene3D" id="1.10.510.10">
    <property type="entry name" value="Transferase(Phosphotransferase) domain 1"/>
    <property type="match status" value="1"/>
</dbReference>
<dbReference type="InterPro" id="IPR000719">
    <property type="entry name" value="Prot_kinase_dom"/>
</dbReference>
<organism evidence="7 8">
    <name type="scientific">Malus domestica</name>
    <name type="common">Apple</name>
    <name type="synonym">Pyrus malus</name>
    <dbReference type="NCBI Taxonomy" id="3750"/>
    <lineage>
        <taxon>Eukaryota</taxon>
        <taxon>Viridiplantae</taxon>
        <taxon>Streptophyta</taxon>
        <taxon>Embryophyta</taxon>
        <taxon>Tracheophyta</taxon>
        <taxon>Spermatophyta</taxon>
        <taxon>Magnoliopsida</taxon>
        <taxon>eudicotyledons</taxon>
        <taxon>Gunneridae</taxon>
        <taxon>Pentapetalae</taxon>
        <taxon>rosids</taxon>
        <taxon>fabids</taxon>
        <taxon>Rosales</taxon>
        <taxon>Rosaceae</taxon>
        <taxon>Amygdaloideae</taxon>
        <taxon>Maleae</taxon>
        <taxon>Malus</taxon>
    </lineage>
</organism>
<reference evidence="7 8" key="1">
    <citation type="submission" date="2018-10" db="EMBL/GenBank/DDBJ databases">
        <title>A high-quality apple genome assembly.</title>
        <authorList>
            <person name="Hu J."/>
        </authorList>
    </citation>
    <scope>NUCLEOTIDE SEQUENCE [LARGE SCALE GENOMIC DNA]</scope>
    <source>
        <strain evidence="8">cv. HFTH1</strain>
        <tissue evidence="7">Young leaf</tissue>
    </source>
</reference>
<dbReference type="PROSITE" id="PS50011">
    <property type="entry name" value="PROTEIN_KINASE_DOM"/>
    <property type="match status" value="1"/>
</dbReference>
<dbReference type="PROSITE" id="PS00108">
    <property type="entry name" value="PROTEIN_KINASE_ST"/>
    <property type="match status" value="1"/>
</dbReference>
<evidence type="ECO:0000313" key="7">
    <source>
        <dbReference type="EMBL" id="RXH96564.1"/>
    </source>
</evidence>
<keyword evidence="5" id="KW-0472">Membrane</keyword>
<keyword evidence="2" id="KW-0547">Nucleotide-binding</keyword>
<dbReference type="CDD" id="cd14066">
    <property type="entry name" value="STKc_IRAK"/>
    <property type="match status" value="1"/>
</dbReference>
<feature type="transmembrane region" description="Helical" evidence="5">
    <location>
        <begin position="626"/>
        <end position="643"/>
    </location>
</feature>
<gene>
    <name evidence="7" type="ORF">DVH24_009068</name>
</gene>
<keyword evidence="5" id="KW-1133">Transmembrane helix</keyword>
<dbReference type="FunFam" id="1.10.510.10:FF:001543">
    <property type="entry name" value="Cysteine-rich receptor-like protein kinase 41"/>
    <property type="match status" value="1"/>
</dbReference>
<dbReference type="AlphaFoldDB" id="A0A498JRV0"/>
<dbReference type="EMBL" id="RDQH01000332">
    <property type="protein sequence ID" value="RXH96564.1"/>
    <property type="molecule type" value="Genomic_DNA"/>
</dbReference>
<dbReference type="Pfam" id="PF07714">
    <property type="entry name" value="PK_Tyr_Ser-Thr"/>
    <property type="match status" value="1"/>
</dbReference>
<protein>
    <recommendedName>
        <fullName evidence="6">Protein kinase domain-containing protein</fullName>
    </recommendedName>
</protein>
<dbReference type="PANTHER" id="PTHR47973">
    <property type="entry name" value="CYSTEINE-RICH RECEPTOR-LIKE PROTEIN KINASE 3"/>
    <property type="match status" value="1"/>
</dbReference>
<dbReference type="STRING" id="3750.A0A498JRV0"/>
<evidence type="ECO:0000259" key="6">
    <source>
        <dbReference type="PROSITE" id="PS50011"/>
    </source>
</evidence>
<sequence>MGLCSSFCVCLERLRAGRPAAAAGSDDAEDGIDSFNLFFDLQELQIATGFFSELNKLGHGGFGPVYKGLMPNCQEIAVKKLSLDSPQGATEFTNEVKLLLRVQHKNLVTLLGCCVEGPEKMLVYEYLPNKSLDYFLFDKQKSGSLDWTTRFQVIKGVARGLLYLHEETPERIIHRDIKASNILLDEKLNPKISDCGLARLFPGEDTHINTFRISGTHGYMAPEYAMHGYLSVKTDVFSYGVLVLEIISGRKNHDGQLEREKADLLSYTWMLHQGGKALDLVDPNLARCNPVEAAMCVQLGILCCQASVAERPDMKSIYLMLSSDSFTLPRPGKPGFQGRRGCWTTTPTSAFTNNTNASSRGSSFGEEHSRNWMSHSSIDEEALRSLGSSPGGPGRPIWFPKKGEEMELNLNFMKWRPNWQLRKCCNHDQVIFLISVAVCTVVILVLWRTVLMTPFKLITVFLHEVSHAIACLLTCGKVEGIKVQADEGGVTQTRGGISWIILPAGYLGSSFWGMILILASTKHLTTQIAAGCFIVALIIVFFLAKNVTSVVFVLLDIVQVDASRTLHRYGFRISSKHRPVTTSTRCNLTFGVLFMFYGVELPGFIVLFAAIWYLQEATPVHMLREVILFTGNCISAIFVQLFLEKVIYICFISSNAYFILSNVRCDEQLVFGVWYETILFDRHFNCMFCTHRYLVTYTCNGQCRYIR</sequence>
<dbReference type="GO" id="GO:0005524">
    <property type="term" value="F:ATP binding"/>
    <property type="evidence" value="ECO:0007669"/>
    <property type="project" value="UniProtKB-KW"/>
</dbReference>
<dbReference type="Gene3D" id="3.30.200.20">
    <property type="entry name" value="Phosphorylase Kinase, domain 1"/>
    <property type="match status" value="1"/>
</dbReference>
<dbReference type="InterPro" id="IPR052059">
    <property type="entry name" value="CR_Ser/Thr_kinase"/>
</dbReference>
<evidence type="ECO:0000256" key="3">
    <source>
        <dbReference type="ARBA" id="ARBA00022777"/>
    </source>
</evidence>
<dbReference type="SUPFAM" id="SSF56112">
    <property type="entry name" value="Protein kinase-like (PK-like)"/>
    <property type="match status" value="1"/>
</dbReference>
<dbReference type="InterPro" id="IPR008271">
    <property type="entry name" value="Ser/Thr_kinase_AS"/>
</dbReference>
<comment type="caution">
    <text evidence="7">The sequence shown here is derived from an EMBL/GenBank/DDBJ whole genome shotgun (WGS) entry which is preliminary data.</text>
</comment>
<evidence type="ECO:0000256" key="5">
    <source>
        <dbReference type="SAM" id="Phobius"/>
    </source>
</evidence>
<keyword evidence="5" id="KW-0812">Transmembrane</keyword>
<keyword evidence="1" id="KW-0808">Transferase</keyword>
<dbReference type="Pfam" id="PF13398">
    <property type="entry name" value="Peptidase_M50B"/>
    <property type="match status" value="1"/>
</dbReference>
<dbReference type="SMART" id="SM00220">
    <property type="entry name" value="S_TKc"/>
    <property type="match status" value="1"/>
</dbReference>
<dbReference type="InterPro" id="IPR001245">
    <property type="entry name" value="Ser-Thr/Tyr_kinase_cat_dom"/>
</dbReference>
<dbReference type="FunFam" id="3.30.200.20:FF:000162">
    <property type="entry name" value="Adenine nucleotide alpha hydrolase-like domain kinase"/>
    <property type="match status" value="1"/>
</dbReference>
<dbReference type="InterPro" id="IPR049500">
    <property type="entry name" value="Peptidase_M50B-like"/>
</dbReference>
<evidence type="ECO:0000256" key="2">
    <source>
        <dbReference type="ARBA" id="ARBA00022741"/>
    </source>
</evidence>
<keyword evidence="4" id="KW-0067">ATP-binding</keyword>
<name>A0A498JRV0_MALDO</name>
<feature type="transmembrane region" description="Helical" evidence="5">
    <location>
        <begin position="496"/>
        <end position="519"/>
    </location>
</feature>
<keyword evidence="3" id="KW-0418">Kinase</keyword>
<evidence type="ECO:0000256" key="1">
    <source>
        <dbReference type="ARBA" id="ARBA00022679"/>
    </source>
</evidence>
<feature type="transmembrane region" description="Helical" evidence="5">
    <location>
        <begin position="588"/>
        <end position="614"/>
    </location>
</feature>
<evidence type="ECO:0000256" key="4">
    <source>
        <dbReference type="ARBA" id="ARBA00022840"/>
    </source>
</evidence>
<keyword evidence="8" id="KW-1185">Reference proteome</keyword>
<dbReference type="GO" id="GO:0004672">
    <property type="term" value="F:protein kinase activity"/>
    <property type="evidence" value="ECO:0007669"/>
    <property type="project" value="InterPro"/>
</dbReference>
<dbReference type="Proteomes" id="UP000290289">
    <property type="component" value="Chromosome 6"/>
</dbReference>